<evidence type="ECO:0000256" key="6">
    <source>
        <dbReference type="ARBA" id="ARBA00022840"/>
    </source>
</evidence>
<dbReference type="InterPro" id="IPR017871">
    <property type="entry name" value="ABC_transporter-like_CS"/>
</dbReference>
<dbReference type="GO" id="GO:0015421">
    <property type="term" value="F:ABC-type oligopeptide transporter activity"/>
    <property type="evidence" value="ECO:0007669"/>
    <property type="project" value="TreeGrafter"/>
</dbReference>
<feature type="transmembrane region" description="Helical" evidence="9">
    <location>
        <begin position="160"/>
        <end position="177"/>
    </location>
</feature>
<dbReference type="InterPro" id="IPR003593">
    <property type="entry name" value="AAA+_ATPase"/>
</dbReference>
<dbReference type="InterPro" id="IPR003439">
    <property type="entry name" value="ABC_transporter-like_ATP-bd"/>
</dbReference>
<dbReference type="PANTHER" id="PTHR43394:SF1">
    <property type="entry name" value="ATP-BINDING CASSETTE SUB-FAMILY B MEMBER 10, MITOCHONDRIAL"/>
    <property type="match status" value="1"/>
</dbReference>
<keyword evidence="2" id="KW-0813">Transport</keyword>
<keyword evidence="3" id="KW-1003">Cell membrane</keyword>
<dbReference type="SUPFAM" id="SSF52540">
    <property type="entry name" value="P-loop containing nucleoside triphosphate hydrolases"/>
    <property type="match status" value="1"/>
</dbReference>
<keyword evidence="7 9" id="KW-1133">Transmembrane helix</keyword>
<evidence type="ECO:0000256" key="4">
    <source>
        <dbReference type="ARBA" id="ARBA00022692"/>
    </source>
</evidence>
<dbReference type="InterPro" id="IPR036640">
    <property type="entry name" value="ABC1_TM_sf"/>
</dbReference>
<dbReference type="InterPro" id="IPR027417">
    <property type="entry name" value="P-loop_NTPase"/>
</dbReference>
<gene>
    <name evidence="12" type="ORF">IAB67_00090</name>
</gene>
<dbReference type="GO" id="GO:0005886">
    <property type="term" value="C:plasma membrane"/>
    <property type="evidence" value="ECO:0007669"/>
    <property type="project" value="UniProtKB-SubCell"/>
</dbReference>
<dbReference type="Pfam" id="PF00005">
    <property type="entry name" value="ABC_tran"/>
    <property type="match status" value="1"/>
</dbReference>
<evidence type="ECO:0000259" key="10">
    <source>
        <dbReference type="PROSITE" id="PS50893"/>
    </source>
</evidence>
<dbReference type="PROSITE" id="PS50893">
    <property type="entry name" value="ABC_TRANSPORTER_2"/>
    <property type="match status" value="1"/>
</dbReference>
<dbReference type="PROSITE" id="PS50929">
    <property type="entry name" value="ABC_TM1F"/>
    <property type="match status" value="1"/>
</dbReference>
<accession>A0A9D1IRS7</accession>
<dbReference type="PROSITE" id="PS00211">
    <property type="entry name" value="ABC_TRANSPORTER_1"/>
    <property type="match status" value="1"/>
</dbReference>
<keyword evidence="6 12" id="KW-0067">ATP-binding</keyword>
<feature type="domain" description="ABC transporter" evidence="10">
    <location>
        <begin position="358"/>
        <end position="593"/>
    </location>
</feature>
<evidence type="ECO:0000256" key="8">
    <source>
        <dbReference type="ARBA" id="ARBA00023136"/>
    </source>
</evidence>
<dbReference type="FunFam" id="3.40.50.300:FF:000221">
    <property type="entry name" value="Multidrug ABC transporter ATP-binding protein"/>
    <property type="match status" value="1"/>
</dbReference>
<dbReference type="PANTHER" id="PTHR43394">
    <property type="entry name" value="ATP-DEPENDENT PERMEASE MDL1, MITOCHONDRIAL"/>
    <property type="match status" value="1"/>
</dbReference>
<evidence type="ECO:0000256" key="2">
    <source>
        <dbReference type="ARBA" id="ARBA00022448"/>
    </source>
</evidence>
<keyword evidence="5" id="KW-0547">Nucleotide-binding</keyword>
<dbReference type="Proteomes" id="UP000824073">
    <property type="component" value="Unassembled WGS sequence"/>
</dbReference>
<evidence type="ECO:0000256" key="1">
    <source>
        <dbReference type="ARBA" id="ARBA00004651"/>
    </source>
</evidence>
<comment type="subcellular location">
    <subcellularLocation>
        <location evidence="1">Cell membrane</location>
        <topology evidence="1">Multi-pass membrane protein</topology>
    </subcellularLocation>
</comment>
<dbReference type="SMART" id="SM00382">
    <property type="entry name" value="AAA"/>
    <property type="match status" value="1"/>
</dbReference>
<dbReference type="Pfam" id="PF00664">
    <property type="entry name" value="ABC_membrane"/>
    <property type="match status" value="1"/>
</dbReference>
<reference evidence="12" key="2">
    <citation type="journal article" date="2021" name="PeerJ">
        <title>Extensive microbial diversity within the chicken gut microbiome revealed by metagenomics and culture.</title>
        <authorList>
            <person name="Gilroy R."/>
            <person name="Ravi A."/>
            <person name="Getino M."/>
            <person name="Pursley I."/>
            <person name="Horton D.L."/>
            <person name="Alikhan N.F."/>
            <person name="Baker D."/>
            <person name="Gharbi K."/>
            <person name="Hall N."/>
            <person name="Watson M."/>
            <person name="Adriaenssens E.M."/>
            <person name="Foster-Nyarko E."/>
            <person name="Jarju S."/>
            <person name="Secka A."/>
            <person name="Antonio M."/>
            <person name="Oren A."/>
            <person name="Chaudhuri R.R."/>
            <person name="La Ragione R."/>
            <person name="Hildebrand F."/>
            <person name="Pallen M.J."/>
        </authorList>
    </citation>
    <scope>NUCLEOTIDE SEQUENCE</scope>
    <source>
        <strain evidence="12">CHK191-8634</strain>
    </source>
</reference>
<dbReference type="Gene3D" id="3.40.50.300">
    <property type="entry name" value="P-loop containing nucleotide triphosphate hydrolases"/>
    <property type="match status" value="1"/>
</dbReference>
<dbReference type="InterPro" id="IPR011527">
    <property type="entry name" value="ABC1_TM_dom"/>
</dbReference>
<dbReference type="SUPFAM" id="SSF90123">
    <property type="entry name" value="ABC transporter transmembrane region"/>
    <property type="match status" value="1"/>
</dbReference>
<evidence type="ECO:0000313" key="13">
    <source>
        <dbReference type="Proteomes" id="UP000824073"/>
    </source>
</evidence>
<organism evidence="12 13">
    <name type="scientific">Candidatus Ventrousia excrementavium</name>
    <dbReference type="NCBI Taxonomy" id="2840961"/>
    <lineage>
        <taxon>Bacteria</taxon>
        <taxon>Bacillati</taxon>
        <taxon>Bacillota</taxon>
        <taxon>Clostridia</taxon>
        <taxon>Eubacteriales</taxon>
        <taxon>Clostridiaceae</taxon>
        <taxon>Clostridiaceae incertae sedis</taxon>
        <taxon>Candidatus Ventrousia</taxon>
    </lineage>
</organism>
<sequence>MPKNSLSRTFVRFAHGYKRFFILAIAASGLSILFQFLMPQVIRITVDSVIGDRPFALPASVMSAIDSMGGRDFLRTHLLFCALFVIVFSLLSGIFNFLSRMGVARGTEGTIRTLRNTLFAHVQRLPFAWHTQNQTGDIIQRCTSDVDVVRNFIANQLIEVLRTLILITTALTLMFSMNAALSFVALIFIPIVMLYSGIYYRRISRQFRDADEAEGDLTVAVQENLTGVRVVRAFGRERYEVDRFDEKNNTFANKWINLGYTLGAYWGLGDLVTGLQVLSVIVFGSLLAVRGSITLGEFLVFVSYNQTLAWPVRSLGRTLSEMSKTGVSLTRLYEILVARAEDEEENPGRAKPDLTGDIVFDNVTFRYETQSVLKNLSFTVPHGKTFGILGATGAGKSTITYLLNRLYDLPPDGGRITIGGVDLRDIDRDHLRRGVGVVLQEPFLFSKTIEQNIGIAVQNPTLEKVRRCAAIADVDESIIGFANGYDTMVGERGVTLSGGQKQRVAIARTLMLDAPVLVFDDSLSAVDLETDARIRDSLRQSTGDSTVILISHRISTLMHADCILVLEDGAVADIGTHQELISRPGVYRRVFEMQSDAAKGGPRQ</sequence>
<evidence type="ECO:0000256" key="9">
    <source>
        <dbReference type="SAM" id="Phobius"/>
    </source>
</evidence>
<name>A0A9D1IRS7_9CLOT</name>
<keyword evidence="8 9" id="KW-0472">Membrane</keyword>
<dbReference type="Gene3D" id="1.20.1560.10">
    <property type="entry name" value="ABC transporter type 1, transmembrane domain"/>
    <property type="match status" value="1"/>
</dbReference>
<dbReference type="GO" id="GO:0005524">
    <property type="term" value="F:ATP binding"/>
    <property type="evidence" value="ECO:0007669"/>
    <property type="project" value="UniProtKB-KW"/>
</dbReference>
<dbReference type="CDD" id="cd18542">
    <property type="entry name" value="ABC_6TM_YknU_like"/>
    <property type="match status" value="1"/>
</dbReference>
<protein>
    <submittedName>
        <fullName evidence="12">ABC transporter ATP-binding protein</fullName>
    </submittedName>
</protein>
<comment type="caution">
    <text evidence="12">The sequence shown here is derived from an EMBL/GenBank/DDBJ whole genome shotgun (WGS) entry which is preliminary data.</text>
</comment>
<feature type="domain" description="ABC transmembrane type-1" evidence="11">
    <location>
        <begin position="22"/>
        <end position="324"/>
    </location>
</feature>
<reference evidence="12" key="1">
    <citation type="submission" date="2020-10" db="EMBL/GenBank/DDBJ databases">
        <authorList>
            <person name="Gilroy R."/>
        </authorList>
    </citation>
    <scope>NUCLEOTIDE SEQUENCE</scope>
    <source>
        <strain evidence="12">CHK191-8634</strain>
    </source>
</reference>
<evidence type="ECO:0000256" key="7">
    <source>
        <dbReference type="ARBA" id="ARBA00022989"/>
    </source>
</evidence>
<evidence type="ECO:0000313" key="12">
    <source>
        <dbReference type="EMBL" id="HIU42680.1"/>
    </source>
</evidence>
<dbReference type="InterPro" id="IPR039421">
    <property type="entry name" value="Type_1_exporter"/>
</dbReference>
<feature type="transmembrane region" description="Helical" evidence="9">
    <location>
        <begin position="20"/>
        <end position="38"/>
    </location>
</feature>
<evidence type="ECO:0000256" key="5">
    <source>
        <dbReference type="ARBA" id="ARBA00022741"/>
    </source>
</evidence>
<dbReference type="EMBL" id="DVMR01000001">
    <property type="protein sequence ID" value="HIU42680.1"/>
    <property type="molecule type" value="Genomic_DNA"/>
</dbReference>
<feature type="transmembrane region" description="Helical" evidence="9">
    <location>
        <begin position="77"/>
        <end position="98"/>
    </location>
</feature>
<evidence type="ECO:0000259" key="11">
    <source>
        <dbReference type="PROSITE" id="PS50929"/>
    </source>
</evidence>
<evidence type="ECO:0000256" key="3">
    <source>
        <dbReference type="ARBA" id="ARBA00022475"/>
    </source>
</evidence>
<keyword evidence="4 9" id="KW-0812">Transmembrane</keyword>
<feature type="transmembrane region" description="Helical" evidence="9">
    <location>
        <begin position="183"/>
        <end position="200"/>
    </location>
</feature>
<proteinExistence type="predicted"/>
<dbReference type="GO" id="GO:0016887">
    <property type="term" value="F:ATP hydrolysis activity"/>
    <property type="evidence" value="ECO:0007669"/>
    <property type="project" value="InterPro"/>
</dbReference>
<dbReference type="AlphaFoldDB" id="A0A9D1IRS7"/>